<sequence length="180" mass="19890">MSGFMKIIASLLLTVLSLSAGVYEDLEYRDTRQQVTDKLMACERVDNTIPKTMFARVGLNGTFKIKKDLKGLNFSLFFNWNENQQLNEIALRSNAIAPGNANSKLSGPFKSATRLITEVYGPAVMSNSIPKSSQIKDGSILNSHLWNVDGGTLLMGIAKDQGKFHLSISFLEKHINPVPK</sequence>
<reference evidence="2 3" key="1">
    <citation type="submission" date="2016-12" db="EMBL/GenBank/DDBJ databases">
        <title>Study of bacterial adaptation to deep sea.</title>
        <authorList>
            <person name="Song J."/>
            <person name="Yoshizawa S."/>
            <person name="Kogure K."/>
        </authorList>
    </citation>
    <scope>NUCLEOTIDE SEQUENCE [LARGE SCALE GENOMIC DNA]</scope>
    <source>
        <strain evidence="2 3">SAORIC-165</strain>
    </source>
</reference>
<proteinExistence type="predicted"/>
<accession>A0A2S7U015</accession>
<keyword evidence="1" id="KW-0732">Signal</keyword>
<evidence type="ECO:0000313" key="3">
    <source>
        <dbReference type="Proteomes" id="UP000239907"/>
    </source>
</evidence>
<evidence type="ECO:0000256" key="1">
    <source>
        <dbReference type="SAM" id="SignalP"/>
    </source>
</evidence>
<dbReference type="Proteomes" id="UP000239907">
    <property type="component" value="Unassembled WGS sequence"/>
</dbReference>
<feature type="chain" id="PRO_5015524927" evidence="1">
    <location>
        <begin position="21"/>
        <end position="180"/>
    </location>
</feature>
<organism evidence="2 3">
    <name type="scientific">Rubritalea profundi</name>
    <dbReference type="NCBI Taxonomy" id="1658618"/>
    <lineage>
        <taxon>Bacteria</taxon>
        <taxon>Pseudomonadati</taxon>
        <taxon>Verrucomicrobiota</taxon>
        <taxon>Verrucomicrobiia</taxon>
        <taxon>Verrucomicrobiales</taxon>
        <taxon>Rubritaleaceae</taxon>
        <taxon>Rubritalea</taxon>
    </lineage>
</organism>
<dbReference type="EMBL" id="MQWA01000001">
    <property type="protein sequence ID" value="PQJ27543.1"/>
    <property type="molecule type" value="Genomic_DNA"/>
</dbReference>
<name>A0A2S7U015_9BACT</name>
<feature type="signal peptide" evidence="1">
    <location>
        <begin position="1"/>
        <end position="20"/>
    </location>
</feature>
<protein>
    <submittedName>
        <fullName evidence="2">Uncharacterized protein</fullName>
    </submittedName>
</protein>
<keyword evidence="3" id="KW-1185">Reference proteome</keyword>
<evidence type="ECO:0000313" key="2">
    <source>
        <dbReference type="EMBL" id="PQJ27543.1"/>
    </source>
</evidence>
<gene>
    <name evidence="2" type="ORF">BSZ32_02890</name>
</gene>
<dbReference type="AlphaFoldDB" id="A0A2S7U015"/>
<comment type="caution">
    <text evidence="2">The sequence shown here is derived from an EMBL/GenBank/DDBJ whole genome shotgun (WGS) entry which is preliminary data.</text>
</comment>